<evidence type="ECO:0000313" key="5">
    <source>
        <dbReference type="Proteomes" id="UP000320533"/>
    </source>
</evidence>
<dbReference type="GO" id="GO:0006270">
    <property type="term" value="P:DNA replication initiation"/>
    <property type="evidence" value="ECO:0007669"/>
    <property type="project" value="InterPro"/>
</dbReference>
<geneLocation type="plasmid" evidence="5">
    <name>pbun3 dna</name>
</geneLocation>
<dbReference type="AlphaFoldDB" id="A0A4Y1VNF6"/>
<dbReference type="Pfam" id="PF01051">
    <property type="entry name" value="Rep3_N"/>
    <property type="match status" value="1"/>
</dbReference>
<evidence type="ECO:0000256" key="1">
    <source>
        <dbReference type="ARBA" id="ARBA00038283"/>
    </source>
</evidence>
<feature type="domain" description="Initiator Rep protein WH1" evidence="3">
    <location>
        <begin position="1"/>
        <end position="149"/>
    </location>
</feature>
<accession>A0A4Y1VNF6</accession>
<evidence type="ECO:0000313" key="4">
    <source>
        <dbReference type="EMBL" id="BBK89700.1"/>
    </source>
</evidence>
<dbReference type="Pfam" id="PF21205">
    <property type="entry name" value="Rep3_C"/>
    <property type="match status" value="1"/>
</dbReference>
<protein>
    <recommendedName>
        <fullName evidence="3">Initiator Rep protein WH1 domain-containing protein</fullName>
    </recommendedName>
</protein>
<dbReference type="EMBL" id="AP019727">
    <property type="protein sequence ID" value="BBK89700.1"/>
    <property type="molecule type" value="Genomic_DNA"/>
</dbReference>
<dbReference type="InterPro" id="IPR036390">
    <property type="entry name" value="WH_DNA-bd_sf"/>
</dbReference>
<comment type="similarity">
    <text evidence="1">Belongs to the initiator RepB protein family.</text>
</comment>
<dbReference type="InterPro" id="IPR036388">
    <property type="entry name" value="WH-like_DNA-bd_sf"/>
</dbReference>
<organism evidence="4 5">
    <name type="scientific">Bacteroides uniformis</name>
    <dbReference type="NCBI Taxonomy" id="820"/>
    <lineage>
        <taxon>Bacteria</taxon>
        <taxon>Pseudomonadati</taxon>
        <taxon>Bacteroidota</taxon>
        <taxon>Bacteroidia</taxon>
        <taxon>Bacteroidales</taxon>
        <taxon>Bacteroidaceae</taxon>
        <taxon>Bacteroides</taxon>
    </lineage>
</organism>
<name>A0A4Y1VNF6_BACUN</name>
<dbReference type="GO" id="GO:0003887">
    <property type="term" value="F:DNA-directed DNA polymerase activity"/>
    <property type="evidence" value="ECO:0007669"/>
    <property type="project" value="InterPro"/>
</dbReference>
<proteinExistence type="inferred from homology"/>
<dbReference type="Gene3D" id="1.10.10.10">
    <property type="entry name" value="Winged helix-like DNA-binding domain superfamily/Winged helix DNA-binding domain"/>
    <property type="match status" value="2"/>
</dbReference>
<reference evidence="4 5" key="1">
    <citation type="submission" date="2019-06" db="EMBL/GenBank/DDBJ databases">
        <title>Complete genome sequence of Bacteroides uniformis NBRC 113350.</title>
        <authorList>
            <person name="Miura T."/>
            <person name="Furukawa M."/>
            <person name="Shimamura M."/>
            <person name="Ohyama Y."/>
            <person name="Yamazoe A."/>
            <person name="Kawasaki H."/>
        </authorList>
    </citation>
    <scope>NUCLEOTIDE SEQUENCE [LARGE SCALE GENOMIC DNA]</scope>
    <source>
        <strain evidence="4 5">NBRC 113350</strain>
        <plasmid evidence="5">pbun3 dna</plasmid>
    </source>
</reference>
<keyword evidence="4" id="KW-0614">Plasmid</keyword>
<dbReference type="SUPFAM" id="SSF46785">
    <property type="entry name" value="Winged helix' DNA-binding domain"/>
    <property type="match status" value="2"/>
</dbReference>
<sequence length="311" mass="36388">MTTAKYDFNVYEKRIIYRLVEMAQGEVQGVKFANNCQKIEHDLFSCVNITMPIACLLNGEEDKNYARVKEALQSLQRKIFEYEDDEIWQSISIIALPYIRKRSSVLSFQVHPRVWDCILDFSKGYRKYELKAAMSFKSQFSMRFYELLSNQKSPLTYSVIQLKEMFCVADKYERINDFIRYVVEAAKKELDEVSPYTFEYTPVKSGRKITAIKFYPVYQPEHRDSDLEKHDLQKQISLSWSLSSEVRNYLKSSIGYSDKEIKNNLDLFISAQNILPDLMGELALLKGKARDKKNPKGYIINSIKGKLNDKK</sequence>
<evidence type="ECO:0000259" key="3">
    <source>
        <dbReference type="Pfam" id="PF01051"/>
    </source>
</evidence>
<evidence type="ECO:0000256" key="2">
    <source>
        <dbReference type="SAM" id="Coils"/>
    </source>
</evidence>
<gene>
    <name evidence="4" type="ORF">Bun01g_40700</name>
</gene>
<dbReference type="InterPro" id="IPR000525">
    <property type="entry name" value="Initiator_Rep_WH1"/>
</dbReference>
<dbReference type="KEGG" id="bun:Bun01g_40700"/>
<feature type="coiled-coil region" evidence="2">
    <location>
        <begin position="58"/>
        <end position="85"/>
    </location>
</feature>
<keyword evidence="2" id="KW-0175">Coiled coil</keyword>
<dbReference type="Proteomes" id="UP000320533">
    <property type="component" value="Plasmid pBUN3"/>
</dbReference>